<comment type="catalytic activity">
    <reaction evidence="5">
        <text>N(tele)-phospho-L-histidyl/L-threonyl-[pyruvate, phosphate dikinase] + ADP = N(tele)-phospho-L-histidyl/O-phospho-L-threonyl-[pyruvate, phosphate dikinase] + AMP + H(+)</text>
        <dbReference type="Rhea" id="RHEA:43692"/>
        <dbReference type="Rhea" id="RHEA-COMP:10650"/>
        <dbReference type="Rhea" id="RHEA-COMP:10651"/>
        <dbReference type="ChEBI" id="CHEBI:15378"/>
        <dbReference type="ChEBI" id="CHEBI:30013"/>
        <dbReference type="ChEBI" id="CHEBI:61977"/>
        <dbReference type="ChEBI" id="CHEBI:83586"/>
        <dbReference type="ChEBI" id="CHEBI:456215"/>
        <dbReference type="ChEBI" id="CHEBI:456216"/>
        <dbReference type="EC" id="2.7.11.32"/>
    </reaction>
</comment>
<feature type="binding site" evidence="5">
    <location>
        <begin position="149"/>
        <end position="156"/>
    </location>
    <ligand>
        <name>ADP</name>
        <dbReference type="ChEBI" id="CHEBI:456216"/>
    </ligand>
</feature>
<dbReference type="EC" id="2.7.4.27" evidence="5"/>
<name>A0A096ALH4_9FIRM</name>
<gene>
    <name evidence="6" type="ORF">HMPREF0872_02230</name>
</gene>
<dbReference type="GO" id="GO:0004674">
    <property type="term" value="F:protein serine/threonine kinase activity"/>
    <property type="evidence" value="ECO:0007669"/>
    <property type="project" value="UniProtKB-UniRule"/>
</dbReference>
<dbReference type="AlphaFoldDB" id="A0A096ALH4"/>
<evidence type="ECO:0000256" key="3">
    <source>
        <dbReference type="ARBA" id="ARBA00022741"/>
    </source>
</evidence>
<dbReference type="Proteomes" id="UP000029628">
    <property type="component" value="Unassembled WGS sequence"/>
</dbReference>
<dbReference type="EMBL" id="JRNT01000006">
    <property type="protein sequence ID" value="KGF47928.1"/>
    <property type="molecule type" value="Genomic_DNA"/>
</dbReference>
<evidence type="ECO:0000256" key="5">
    <source>
        <dbReference type="HAMAP-Rule" id="MF_00921"/>
    </source>
</evidence>
<keyword evidence="2 5" id="KW-0808">Transferase</keyword>
<dbReference type="NCBIfam" id="NF003742">
    <property type="entry name" value="PRK05339.1"/>
    <property type="match status" value="1"/>
</dbReference>
<dbReference type="Pfam" id="PF03618">
    <property type="entry name" value="Kinase-PPPase"/>
    <property type="match status" value="1"/>
</dbReference>
<comment type="function">
    <text evidence="5">Bifunctional serine/threonine kinase and phosphorylase involved in the regulation of the pyruvate, phosphate dikinase (PPDK) by catalyzing its phosphorylation/dephosphorylation.</text>
</comment>
<protein>
    <recommendedName>
        <fullName evidence="5">Putative pyruvate, phosphate dikinase regulatory protein</fullName>
        <shortName evidence="5">PPDK regulatory protein</shortName>
        <ecNumber evidence="5">2.7.11.32</ecNumber>
        <ecNumber evidence="5">2.7.4.27</ecNumber>
    </recommendedName>
</protein>
<dbReference type="InterPro" id="IPR005177">
    <property type="entry name" value="Kinase-pyrophosphorylase"/>
</dbReference>
<keyword evidence="3 5" id="KW-0547">Nucleotide-binding</keyword>
<dbReference type="GO" id="GO:0016776">
    <property type="term" value="F:phosphotransferase activity, phosphate group as acceptor"/>
    <property type="evidence" value="ECO:0007669"/>
    <property type="project" value="UniProtKB-UniRule"/>
</dbReference>
<accession>A0A096ALH4</accession>
<reference evidence="6 7" key="1">
    <citation type="submission" date="2014-07" db="EMBL/GenBank/DDBJ databases">
        <authorList>
            <person name="McCorrison J."/>
            <person name="Sanka R."/>
            <person name="Torralba M."/>
            <person name="Gillis M."/>
            <person name="Haft D.H."/>
            <person name="Methe B."/>
            <person name="Sutton G."/>
            <person name="Nelson K.E."/>
        </authorList>
    </citation>
    <scope>NUCLEOTIDE SEQUENCE [LARGE SCALE GENOMIC DNA]</scope>
    <source>
        <strain evidence="6 7">DNF00314</strain>
    </source>
</reference>
<evidence type="ECO:0000256" key="1">
    <source>
        <dbReference type="ARBA" id="ARBA00022527"/>
    </source>
</evidence>
<evidence type="ECO:0000256" key="2">
    <source>
        <dbReference type="ARBA" id="ARBA00022679"/>
    </source>
</evidence>
<keyword evidence="4 5" id="KW-0418">Kinase</keyword>
<keyword evidence="7" id="KW-1185">Reference proteome</keyword>
<evidence type="ECO:0000256" key="4">
    <source>
        <dbReference type="ARBA" id="ARBA00022777"/>
    </source>
</evidence>
<organism evidence="6 7">
    <name type="scientific">Veillonella montpellierensis DNF00314</name>
    <dbReference type="NCBI Taxonomy" id="1401067"/>
    <lineage>
        <taxon>Bacteria</taxon>
        <taxon>Bacillati</taxon>
        <taxon>Bacillota</taxon>
        <taxon>Negativicutes</taxon>
        <taxon>Veillonellales</taxon>
        <taxon>Veillonellaceae</taxon>
        <taxon>Veillonella</taxon>
    </lineage>
</organism>
<evidence type="ECO:0000313" key="6">
    <source>
        <dbReference type="EMBL" id="KGF47928.1"/>
    </source>
</evidence>
<sequence>MAGKIIYAISDSIGETAEAVARATASQYDKEQLDIIRVPYISGEEQIDVVLQEAQGNECVICHTIVSVSLRNYLHDKAEKLGLETVDIMGPVLRAVGTIAETKPRLTAGMVHKLDQEYFKKVEAIEFAVKYDDGKNPSGFEKADIVIIGVSRTSKTPLSMYLAYKKYKAANLPLVPEVPLPDELFRIPPKKIVGLIIDPFKLNNIRSERLKAIGLEGEANYASVERIEEELAYAKAVMRRVHCPVLDVSNKSIEETAAMVMQIIDRNKTNESRD</sequence>
<comment type="catalytic activity">
    <reaction evidence="5">
        <text>N(tele)-phospho-L-histidyl/O-phospho-L-threonyl-[pyruvate, phosphate dikinase] + phosphate + H(+) = N(tele)-phospho-L-histidyl/L-threonyl-[pyruvate, phosphate dikinase] + diphosphate</text>
        <dbReference type="Rhea" id="RHEA:43696"/>
        <dbReference type="Rhea" id="RHEA-COMP:10650"/>
        <dbReference type="Rhea" id="RHEA-COMP:10651"/>
        <dbReference type="ChEBI" id="CHEBI:15378"/>
        <dbReference type="ChEBI" id="CHEBI:30013"/>
        <dbReference type="ChEBI" id="CHEBI:33019"/>
        <dbReference type="ChEBI" id="CHEBI:43474"/>
        <dbReference type="ChEBI" id="CHEBI:61977"/>
        <dbReference type="ChEBI" id="CHEBI:83586"/>
        <dbReference type="EC" id="2.7.4.27"/>
    </reaction>
</comment>
<dbReference type="PANTHER" id="PTHR31756:SF3">
    <property type="entry name" value="PYRUVATE, PHOSPHATE DIKINASE REGULATORY PROTEIN 1, CHLOROPLASTIC"/>
    <property type="match status" value="1"/>
</dbReference>
<dbReference type="RefSeq" id="WP_038151492.1">
    <property type="nucleotide sequence ID" value="NZ_JRNT01000006.1"/>
</dbReference>
<dbReference type="eggNOG" id="COG1806">
    <property type="taxonomic scope" value="Bacteria"/>
</dbReference>
<proteinExistence type="inferred from homology"/>
<dbReference type="GO" id="GO:0043531">
    <property type="term" value="F:ADP binding"/>
    <property type="evidence" value="ECO:0007669"/>
    <property type="project" value="UniProtKB-UniRule"/>
</dbReference>
<dbReference type="EC" id="2.7.11.32" evidence="5"/>
<dbReference type="HAMAP" id="MF_00921">
    <property type="entry name" value="PDRP"/>
    <property type="match status" value="1"/>
</dbReference>
<keyword evidence="1 5" id="KW-0723">Serine/threonine-protein kinase</keyword>
<dbReference type="InterPro" id="IPR026565">
    <property type="entry name" value="PPDK_reg"/>
</dbReference>
<comment type="caution">
    <text evidence="6">The sequence shown here is derived from an EMBL/GenBank/DDBJ whole genome shotgun (WGS) entry which is preliminary data.</text>
</comment>
<evidence type="ECO:0000313" key="7">
    <source>
        <dbReference type="Proteomes" id="UP000029628"/>
    </source>
</evidence>
<dbReference type="GO" id="GO:0005524">
    <property type="term" value="F:ATP binding"/>
    <property type="evidence" value="ECO:0007669"/>
    <property type="project" value="InterPro"/>
</dbReference>
<dbReference type="PANTHER" id="PTHR31756">
    <property type="entry name" value="PYRUVATE, PHOSPHATE DIKINASE REGULATORY PROTEIN 1, CHLOROPLASTIC"/>
    <property type="match status" value="1"/>
</dbReference>
<comment type="similarity">
    <text evidence="5">Belongs to the pyruvate, phosphate/water dikinase regulatory protein family. PDRP subfamily.</text>
</comment>